<keyword evidence="1" id="KW-1133">Transmembrane helix</keyword>
<reference evidence="2 3" key="1">
    <citation type="journal article" date="2014" name="PLoS Genet.">
        <title>Phylogenetically driven sequencing of extremely halophilic archaea reveals strategies for static and dynamic osmo-response.</title>
        <authorList>
            <person name="Becker E.A."/>
            <person name="Seitzer P.M."/>
            <person name="Tritt A."/>
            <person name="Larsen D."/>
            <person name="Krusor M."/>
            <person name="Yao A.I."/>
            <person name="Wu D."/>
            <person name="Madern D."/>
            <person name="Eisen J.A."/>
            <person name="Darling A.E."/>
            <person name="Facciotti M.T."/>
        </authorList>
    </citation>
    <scope>NUCLEOTIDE SEQUENCE [LARGE SCALE GENOMIC DNA]</scope>
    <source>
        <strain evidence="2 3">JCM 10990</strain>
    </source>
</reference>
<evidence type="ECO:0000313" key="2">
    <source>
        <dbReference type="EMBL" id="ELY96743.1"/>
    </source>
</evidence>
<sequence length="217" mass="24431">MKFRVNERDWQIWLGLFLTSILVIFSAYLLDSFADSLPTITVTPRQVLDLFRFLGIVIAPIAGVTTIYMFLFSSPSTEEHYASILGELDDIPTNDELVDLLAEHSDGEHPLEAAEILVSFIVPPEILEDIDRVYGENYEQIIEIANMQRPKPSDNVEYHPPIPLAYEIGLLVTIDLSEEIEEEVQGDVLNGASRYITAYHFGIRAMQDAGISVDQSQ</sequence>
<gene>
    <name evidence="2" type="ORF">C482_15251</name>
</gene>
<dbReference type="EMBL" id="AOIN01000080">
    <property type="protein sequence ID" value="ELY96743.1"/>
    <property type="molecule type" value="Genomic_DNA"/>
</dbReference>
<keyword evidence="3" id="KW-1185">Reference proteome</keyword>
<organism evidence="2 3">
    <name type="scientific">Natrialba chahannaoensis JCM 10990</name>
    <dbReference type="NCBI Taxonomy" id="1227492"/>
    <lineage>
        <taxon>Archaea</taxon>
        <taxon>Methanobacteriati</taxon>
        <taxon>Methanobacteriota</taxon>
        <taxon>Stenosarchaea group</taxon>
        <taxon>Halobacteria</taxon>
        <taxon>Halobacteriales</taxon>
        <taxon>Natrialbaceae</taxon>
        <taxon>Natrialba</taxon>
    </lineage>
</organism>
<comment type="caution">
    <text evidence="2">The sequence shown here is derived from an EMBL/GenBank/DDBJ whole genome shotgun (WGS) entry which is preliminary data.</text>
</comment>
<dbReference type="Proteomes" id="UP000011693">
    <property type="component" value="Unassembled WGS sequence"/>
</dbReference>
<proteinExistence type="predicted"/>
<dbReference type="AlphaFoldDB" id="M0AH83"/>
<evidence type="ECO:0000256" key="1">
    <source>
        <dbReference type="SAM" id="Phobius"/>
    </source>
</evidence>
<feature type="transmembrane region" description="Helical" evidence="1">
    <location>
        <begin position="50"/>
        <end position="71"/>
    </location>
</feature>
<evidence type="ECO:0000313" key="3">
    <source>
        <dbReference type="Proteomes" id="UP000011693"/>
    </source>
</evidence>
<accession>M0AH83</accession>
<keyword evidence="1" id="KW-0812">Transmembrane</keyword>
<name>M0AH83_9EURY</name>
<keyword evidence="1" id="KW-0472">Membrane</keyword>
<protein>
    <submittedName>
        <fullName evidence="2">Uncharacterized protein</fullName>
    </submittedName>
</protein>
<dbReference type="RefSeq" id="WP_006168537.1">
    <property type="nucleotide sequence ID" value="NZ_AOIN01000080.1"/>
</dbReference>
<dbReference type="OrthoDB" id="380089at2157"/>
<feature type="transmembrane region" description="Helical" evidence="1">
    <location>
        <begin position="12"/>
        <end position="30"/>
    </location>
</feature>